<organism evidence="2 3">
    <name type="scientific">Olpidium bornovanus</name>
    <dbReference type="NCBI Taxonomy" id="278681"/>
    <lineage>
        <taxon>Eukaryota</taxon>
        <taxon>Fungi</taxon>
        <taxon>Fungi incertae sedis</taxon>
        <taxon>Olpidiomycota</taxon>
        <taxon>Olpidiomycotina</taxon>
        <taxon>Olpidiomycetes</taxon>
        <taxon>Olpidiales</taxon>
        <taxon>Olpidiaceae</taxon>
        <taxon>Olpidium</taxon>
    </lineage>
</organism>
<feature type="region of interest" description="Disordered" evidence="1">
    <location>
        <begin position="77"/>
        <end position="102"/>
    </location>
</feature>
<gene>
    <name evidence="2" type="ORF">BJ554DRAFT_6910</name>
</gene>
<dbReference type="EMBL" id="JAEFCI010004396">
    <property type="protein sequence ID" value="KAG5460972.1"/>
    <property type="molecule type" value="Genomic_DNA"/>
</dbReference>
<sequence length="339" mass="36850">KNTESRSRIGARRSFPSLLLRTQNSSRSSTDYWLRGGGEGGFFVFGWLVEKPKTLKARRTSLSSAGSATKRRFRFGRPSSSLACRRPRKAASPSSPHRDRTVSFLRPPHFPAVSLYPSLSSLCLAIARARPLSEGKFGFARPATQSSWRTRPQTGRGLGSKALTATSDYRKRLSAKTTSFQAPASREGPALSSHEAGFCAQDAGQRKQAHWDVQLGGGSVATGALSDGDRAPHPRRGGSLDKGTSSRQTEPTHRSTAFSLAWLSISETAACYFADLPASTGRQCTGRSSVAKLPFRYVLELRNVVGLWQQSPHTGRRAVTSQVLPDYKALRVALFPSPV</sequence>
<evidence type="ECO:0000313" key="2">
    <source>
        <dbReference type="EMBL" id="KAG5460972.1"/>
    </source>
</evidence>
<name>A0A8H8DKD0_9FUNG</name>
<protein>
    <submittedName>
        <fullName evidence="2">Uncharacterized protein</fullName>
    </submittedName>
</protein>
<comment type="caution">
    <text evidence="2">The sequence shown here is derived from an EMBL/GenBank/DDBJ whole genome shotgun (WGS) entry which is preliminary data.</text>
</comment>
<keyword evidence="3" id="KW-1185">Reference proteome</keyword>
<evidence type="ECO:0000256" key="1">
    <source>
        <dbReference type="SAM" id="MobiDB-lite"/>
    </source>
</evidence>
<dbReference type="Proteomes" id="UP000673691">
    <property type="component" value="Unassembled WGS sequence"/>
</dbReference>
<accession>A0A8H8DKD0</accession>
<feature type="non-terminal residue" evidence="2">
    <location>
        <position position="1"/>
    </location>
</feature>
<feature type="region of interest" description="Disordered" evidence="1">
    <location>
        <begin position="221"/>
        <end position="253"/>
    </location>
</feature>
<evidence type="ECO:0000313" key="3">
    <source>
        <dbReference type="Proteomes" id="UP000673691"/>
    </source>
</evidence>
<feature type="region of interest" description="Disordered" evidence="1">
    <location>
        <begin position="142"/>
        <end position="165"/>
    </location>
</feature>
<feature type="compositionally biased region" description="Polar residues" evidence="1">
    <location>
        <begin position="143"/>
        <end position="153"/>
    </location>
</feature>
<feature type="region of interest" description="Disordered" evidence="1">
    <location>
        <begin position="174"/>
        <end position="193"/>
    </location>
</feature>
<dbReference type="AlphaFoldDB" id="A0A8H8DKD0"/>
<reference evidence="2 3" key="1">
    <citation type="journal article" name="Sci. Rep.">
        <title>Genome-scale phylogenetic analyses confirm Olpidium as the closest living zoosporic fungus to the non-flagellated, terrestrial fungi.</title>
        <authorList>
            <person name="Chang Y."/>
            <person name="Rochon D."/>
            <person name="Sekimoto S."/>
            <person name="Wang Y."/>
            <person name="Chovatia M."/>
            <person name="Sandor L."/>
            <person name="Salamov A."/>
            <person name="Grigoriev I.V."/>
            <person name="Stajich J.E."/>
            <person name="Spatafora J.W."/>
        </authorList>
    </citation>
    <scope>NUCLEOTIDE SEQUENCE [LARGE SCALE GENOMIC DNA]</scope>
    <source>
        <strain evidence="2">S191</strain>
    </source>
</reference>
<proteinExistence type="predicted"/>
<feature type="compositionally biased region" description="Polar residues" evidence="1">
    <location>
        <begin position="242"/>
        <end position="253"/>
    </location>
</feature>